<dbReference type="PROSITE" id="PS50005">
    <property type="entry name" value="TPR"/>
    <property type="match status" value="1"/>
</dbReference>
<evidence type="ECO:0000313" key="3">
    <source>
        <dbReference type="EMBL" id="CDM58615.1"/>
    </source>
</evidence>
<keyword evidence="1" id="KW-0802">TPR repeat</keyword>
<dbReference type="KEGG" id="rhl:LPU83_2964"/>
<keyword evidence="2" id="KW-0732">Signal</keyword>
<protein>
    <submittedName>
        <fullName evidence="3">Uncharacterized protein</fullName>
    </submittedName>
</protein>
<reference evidence="3" key="1">
    <citation type="submission" date="2013-11" db="EMBL/GenBank/DDBJ databases">
        <title>Draft genome sequence of the broad-host-range Rhizobium sp. LPU83 strain, a member of the low-genetic diversity Oregon-like Rhizobium sp. group.</title>
        <authorList>
            <person name="Wibberg D."/>
            <person name="Puehler A."/>
            <person name="Schlueter A."/>
        </authorList>
    </citation>
    <scope>NUCLEOTIDE SEQUENCE [LARGE SCALE GENOMIC DNA]</scope>
    <source>
        <strain evidence="3">LPU83</strain>
    </source>
</reference>
<dbReference type="eggNOG" id="COG5010">
    <property type="taxonomic scope" value="Bacteria"/>
</dbReference>
<accession>W6RE81</accession>
<dbReference type="InterPro" id="IPR011990">
    <property type="entry name" value="TPR-like_helical_dom_sf"/>
</dbReference>
<evidence type="ECO:0000256" key="1">
    <source>
        <dbReference type="PROSITE-ProRule" id="PRU00339"/>
    </source>
</evidence>
<dbReference type="InterPro" id="IPR019734">
    <property type="entry name" value="TPR_rpt"/>
</dbReference>
<dbReference type="Proteomes" id="UP000019443">
    <property type="component" value="Chromosome"/>
</dbReference>
<gene>
    <name evidence="3" type="ORF">LPU83_2964</name>
</gene>
<evidence type="ECO:0000256" key="2">
    <source>
        <dbReference type="SAM" id="SignalP"/>
    </source>
</evidence>
<dbReference type="Pfam" id="PF13432">
    <property type="entry name" value="TPR_16"/>
    <property type="match status" value="1"/>
</dbReference>
<dbReference type="SUPFAM" id="SSF48452">
    <property type="entry name" value="TPR-like"/>
    <property type="match status" value="1"/>
</dbReference>
<dbReference type="AlphaFoldDB" id="W6RE81"/>
<evidence type="ECO:0000313" key="4">
    <source>
        <dbReference type="Proteomes" id="UP000019443"/>
    </source>
</evidence>
<dbReference type="Gene3D" id="1.25.40.10">
    <property type="entry name" value="Tetratricopeptide repeat domain"/>
    <property type="match status" value="1"/>
</dbReference>
<sequence>MHVASFSLRGLALAGSLAVAVSSAAFAIGDESDETKPPPKTETTTKCTDGKIWDAKRKECVVAKKSSFNDDDLYKAAREFAYAGQFDNALTVLLLARNQNDARILNYLGYANRKAGRMELGMSYYRKALQADENYVLARSYMGQALVEQGDVQGARVQLVEMGSGRRADMGLPLATENIKRLPHVLRFAALVPAKKSFENPWDTPPDACEVSGTCFIKDTEAI</sequence>
<feature type="signal peptide" evidence="2">
    <location>
        <begin position="1"/>
        <end position="27"/>
    </location>
</feature>
<feature type="chain" id="PRO_5004882391" evidence="2">
    <location>
        <begin position="28"/>
        <end position="223"/>
    </location>
</feature>
<dbReference type="EMBL" id="HG916852">
    <property type="protein sequence ID" value="CDM58615.1"/>
    <property type="molecule type" value="Genomic_DNA"/>
</dbReference>
<name>W6RE81_9HYPH</name>
<dbReference type="HOGENOM" id="CLU_1239335_0_0_5"/>
<proteinExistence type="predicted"/>
<dbReference type="PATRIC" id="fig|348824.6.peg.3194"/>
<organism evidence="3 4">
    <name type="scientific">Rhizobium favelukesii</name>
    <dbReference type="NCBI Taxonomy" id="348824"/>
    <lineage>
        <taxon>Bacteria</taxon>
        <taxon>Pseudomonadati</taxon>
        <taxon>Pseudomonadota</taxon>
        <taxon>Alphaproteobacteria</taxon>
        <taxon>Hyphomicrobiales</taxon>
        <taxon>Rhizobiaceae</taxon>
        <taxon>Rhizobium/Agrobacterium group</taxon>
        <taxon>Rhizobium</taxon>
    </lineage>
</organism>
<keyword evidence="4" id="KW-1185">Reference proteome</keyword>
<feature type="repeat" description="TPR" evidence="1">
    <location>
        <begin position="102"/>
        <end position="135"/>
    </location>
</feature>